<dbReference type="EMBL" id="BPLR01021502">
    <property type="protein sequence ID" value="GIX90516.1"/>
    <property type="molecule type" value="Genomic_DNA"/>
</dbReference>
<protein>
    <recommendedName>
        <fullName evidence="3">Ycf15</fullName>
    </recommendedName>
</protein>
<gene>
    <name evidence="1" type="ORF">CEXT_457751</name>
</gene>
<reference evidence="1 2" key="1">
    <citation type="submission" date="2021-06" db="EMBL/GenBank/DDBJ databases">
        <title>Caerostris extrusa draft genome.</title>
        <authorList>
            <person name="Kono N."/>
            <person name="Arakawa K."/>
        </authorList>
    </citation>
    <scope>NUCLEOTIDE SEQUENCE [LARGE SCALE GENOMIC DNA]</scope>
</reference>
<dbReference type="Proteomes" id="UP001054945">
    <property type="component" value="Unassembled WGS sequence"/>
</dbReference>
<comment type="caution">
    <text evidence="1">The sequence shown here is derived from an EMBL/GenBank/DDBJ whole genome shotgun (WGS) entry which is preliminary data.</text>
</comment>
<organism evidence="1 2">
    <name type="scientific">Caerostris extrusa</name>
    <name type="common">Bark spider</name>
    <name type="synonym">Caerostris bankana</name>
    <dbReference type="NCBI Taxonomy" id="172846"/>
    <lineage>
        <taxon>Eukaryota</taxon>
        <taxon>Metazoa</taxon>
        <taxon>Ecdysozoa</taxon>
        <taxon>Arthropoda</taxon>
        <taxon>Chelicerata</taxon>
        <taxon>Arachnida</taxon>
        <taxon>Araneae</taxon>
        <taxon>Araneomorphae</taxon>
        <taxon>Entelegynae</taxon>
        <taxon>Araneoidea</taxon>
        <taxon>Araneidae</taxon>
        <taxon>Caerostris</taxon>
    </lineage>
</organism>
<sequence>MSPQNYEDGLFFMESYKRNGSDGRGILAPFQTRCKQRRPTSSLFVSFMPRLYTERVISLFFCKKEGMPFPIVLFAKVEFLVWQDITRS</sequence>
<name>A0AAV4P2S6_CAEEX</name>
<dbReference type="AlphaFoldDB" id="A0AAV4P2S6"/>
<evidence type="ECO:0008006" key="3">
    <source>
        <dbReference type="Google" id="ProtNLM"/>
    </source>
</evidence>
<accession>A0AAV4P2S6</accession>
<evidence type="ECO:0000313" key="2">
    <source>
        <dbReference type="Proteomes" id="UP001054945"/>
    </source>
</evidence>
<keyword evidence="2" id="KW-1185">Reference proteome</keyword>
<evidence type="ECO:0000313" key="1">
    <source>
        <dbReference type="EMBL" id="GIX90516.1"/>
    </source>
</evidence>
<proteinExistence type="predicted"/>